<dbReference type="InterPro" id="IPR036397">
    <property type="entry name" value="RNaseH_sf"/>
</dbReference>
<dbReference type="RefSeq" id="WP_044039576.1">
    <property type="nucleotide sequence ID" value="NZ_HG917868.1"/>
</dbReference>
<keyword evidence="3" id="KW-1185">Reference proteome</keyword>
<dbReference type="PATRIC" id="fig|1216932.3.peg.2632"/>
<evidence type="ECO:0000313" key="3">
    <source>
        <dbReference type="Proteomes" id="UP000019426"/>
    </source>
</evidence>
<sequence length="202" mass="23490">MKILMFDTETTGLRPGQICQLSYIVIDNSIKPYKVYGKNFFFSVDFMEESAEQIHGFSKELLEELSGGITFGECYHEFIEDFMNSDIISGHNVMFDIKFIKEEFKRVGIEFTPNIEFCTMKYYKNICNIISRQGDIKNPKLSELMDFLDISEEDIENTSMKLFGDTRSFHDARFDTTAVYMALIDGIRKGYIPPKYFSSMCK</sequence>
<feature type="domain" description="Exonuclease" evidence="1">
    <location>
        <begin position="2"/>
        <end position="189"/>
    </location>
</feature>
<dbReference type="HOGENOM" id="CLU_1352660_0_0_9"/>
<dbReference type="GO" id="GO:0008408">
    <property type="term" value="F:3'-5' exonuclease activity"/>
    <property type="evidence" value="ECO:0007669"/>
    <property type="project" value="TreeGrafter"/>
</dbReference>
<dbReference type="SUPFAM" id="SSF53098">
    <property type="entry name" value="Ribonuclease H-like"/>
    <property type="match status" value="1"/>
</dbReference>
<evidence type="ECO:0000259" key="1">
    <source>
        <dbReference type="SMART" id="SM00479"/>
    </source>
</evidence>
<protein>
    <submittedName>
        <fullName evidence="2">Putative DNA polymerase III epsilon subunit</fullName>
    </submittedName>
</protein>
<dbReference type="InterPro" id="IPR012337">
    <property type="entry name" value="RNaseH-like_sf"/>
</dbReference>
<dbReference type="EMBL" id="HG917868">
    <property type="protein sequence ID" value="CDM69788.1"/>
    <property type="molecule type" value="Genomic_DNA"/>
</dbReference>
<organism evidence="2 3">
    <name type="scientific">Clostridium bornimense</name>
    <dbReference type="NCBI Taxonomy" id="1216932"/>
    <lineage>
        <taxon>Bacteria</taxon>
        <taxon>Bacillati</taxon>
        <taxon>Bacillota</taxon>
        <taxon>Clostridia</taxon>
        <taxon>Eubacteriales</taxon>
        <taxon>Clostridiaceae</taxon>
        <taxon>Clostridium</taxon>
    </lineage>
</organism>
<dbReference type="GO" id="GO:0003676">
    <property type="term" value="F:nucleic acid binding"/>
    <property type="evidence" value="ECO:0007669"/>
    <property type="project" value="InterPro"/>
</dbReference>
<dbReference type="CDD" id="cd06127">
    <property type="entry name" value="DEDDh"/>
    <property type="match status" value="1"/>
</dbReference>
<dbReference type="PANTHER" id="PTHR30231:SF41">
    <property type="entry name" value="DNA POLYMERASE III SUBUNIT EPSILON"/>
    <property type="match status" value="1"/>
</dbReference>
<proteinExistence type="predicted"/>
<dbReference type="InterPro" id="IPR013520">
    <property type="entry name" value="Ribonucl_H"/>
</dbReference>
<dbReference type="Proteomes" id="UP000019426">
    <property type="component" value="Chromosome M2/40_rep1"/>
</dbReference>
<dbReference type="KEGG" id="clt:CM240_2671"/>
<dbReference type="eggNOG" id="COG0847">
    <property type="taxonomic scope" value="Bacteria"/>
</dbReference>
<dbReference type="PANTHER" id="PTHR30231">
    <property type="entry name" value="DNA POLYMERASE III SUBUNIT EPSILON"/>
    <property type="match status" value="1"/>
</dbReference>
<dbReference type="Pfam" id="PF00929">
    <property type="entry name" value="RNase_T"/>
    <property type="match status" value="1"/>
</dbReference>
<name>W6RZ78_9CLOT</name>
<dbReference type="OrthoDB" id="9776650at2"/>
<reference evidence="2 3" key="1">
    <citation type="submission" date="2013-11" db="EMBL/GenBank/DDBJ databases">
        <title>Complete genome sequence of Clostridum sp. M2/40.</title>
        <authorList>
            <person name="Wibberg D."/>
            <person name="Puehler A."/>
            <person name="Schlueter A."/>
        </authorList>
    </citation>
    <scope>NUCLEOTIDE SEQUENCE [LARGE SCALE GENOMIC DNA]</scope>
    <source>
        <strain evidence="3">M2/40</strain>
    </source>
</reference>
<dbReference type="Gene3D" id="3.30.420.10">
    <property type="entry name" value="Ribonuclease H-like superfamily/Ribonuclease H"/>
    <property type="match status" value="1"/>
</dbReference>
<dbReference type="SMART" id="SM00479">
    <property type="entry name" value="EXOIII"/>
    <property type="match status" value="1"/>
</dbReference>
<accession>W6RZ78</accession>
<dbReference type="STRING" id="1216932.CM240_2671"/>
<evidence type="ECO:0000313" key="2">
    <source>
        <dbReference type="EMBL" id="CDM69788.1"/>
    </source>
</evidence>
<dbReference type="GO" id="GO:0045004">
    <property type="term" value="P:DNA replication proofreading"/>
    <property type="evidence" value="ECO:0007669"/>
    <property type="project" value="TreeGrafter"/>
</dbReference>
<gene>
    <name evidence="2" type="ORF">CM240_2671</name>
</gene>
<dbReference type="AlphaFoldDB" id="W6RZ78"/>
<dbReference type="GO" id="GO:0005829">
    <property type="term" value="C:cytosol"/>
    <property type="evidence" value="ECO:0007669"/>
    <property type="project" value="TreeGrafter"/>
</dbReference>